<keyword evidence="7 8" id="KW-0472">Membrane</keyword>
<comment type="similarity">
    <text evidence="2">Belongs to the binding-protein-dependent transport system permease family. FecCD subfamily.</text>
</comment>
<evidence type="ECO:0000256" key="4">
    <source>
        <dbReference type="ARBA" id="ARBA00022475"/>
    </source>
</evidence>
<dbReference type="GO" id="GO:0033214">
    <property type="term" value="P:siderophore-iron import into cell"/>
    <property type="evidence" value="ECO:0007669"/>
    <property type="project" value="TreeGrafter"/>
</dbReference>
<dbReference type="SUPFAM" id="SSF81345">
    <property type="entry name" value="ABC transporter involved in vitamin B12 uptake, BtuC"/>
    <property type="match status" value="1"/>
</dbReference>
<sequence>MKKRNRVRVHGVGFLLIIILALEVILSASVGSANLSFFNSLKIIIHRIPVIGNFYDLSDVKEVYIKIVWDIRMPRILLAGLTGCALSVVGASFQGLFKNPLADPHILGVSSGAAVGATIAMLSGMTMSFMGLGVIGIFAFLGALITVFIVYQIACVGNKISTVNIVLTGTAVSMMLSAVISLLMAFHHDQIEKVYLWTMGSFSSATWQKVSFMSFFTLVGIVGIFMFAKELDVMTIGNDSAKSLGIDTSRVKKYLIILASLLVAACVSVSGIIGFVGLVIPHCIRLISGPKHKRLLPFSALGGAIFMIFCDTIARTITAPSELPVGVITAILGTPYFIYLLQHNKRKLGA</sequence>
<feature type="transmembrane region" description="Helical" evidence="8">
    <location>
        <begin position="323"/>
        <end position="341"/>
    </location>
</feature>
<organism evidence="9 10">
    <name type="scientific">Anaeromicropila herbilytica</name>
    <dbReference type="NCBI Taxonomy" id="2785025"/>
    <lineage>
        <taxon>Bacteria</taxon>
        <taxon>Bacillati</taxon>
        <taxon>Bacillota</taxon>
        <taxon>Clostridia</taxon>
        <taxon>Lachnospirales</taxon>
        <taxon>Lachnospiraceae</taxon>
        <taxon>Anaeromicropila</taxon>
    </lineage>
</organism>
<evidence type="ECO:0000256" key="5">
    <source>
        <dbReference type="ARBA" id="ARBA00022692"/>
    </source>
</evidence>
<evidence type="ECO:0000256" key="8">
    <source>
        <dbReference type="SAM" id="Phobius"/>
    </source>
</evidence>
<dbReference type="FunFam" id="1.10.3470.10:FF:000001">
    <property type="entry name" value="Vitamin B12 ABC transporter permease BtuC"/>
    <property type="match status" value="1"/>
</dbReference>
<gene>
    <name evidence="9" type="ORF">bsdtb5_00840</name>
</gene>
<dbReference type="PANTHER" id="PTHR30472:SF25">
    <property type="entry name" value="ABC TRANSPORTER PERMEASE PROTEIN MJ0876-RELATED"/>
    <property type="match status" value="1"/>
</dbReference>
<evidence type="ECO:0000256" key="3">
    <source>
        <dbReference type="ARBA" id="ARBA00022448"/>
    </source>
</evidence>
<evidence type="ECO:0000256" key="7">
    <source>
        <dbReference type="ARBA" id="ARBA00023136"/>
    </source>
</evidence>
<feature type="transmembrane region" description="Helical" evidence="8">
    <location>
        <begin position="207"/>
        <end position="228"/>
    </location>
</feature>
<dbReference type="AlphaFoldDB" id="A0A7R7IBH6"/>
<dbReference type="InterPro" id="IPR000522">
    <property type="entry name" value="ABC_transptr_permease_BtuC"/>
</dbReference>
<keyword evidence="5 8" id="KW-0812">Transmembrane</keyword>
<feature type="transmembrane region" description="Helical" evidence="8">
    <location>
        <begin position="129"/>
        <end position="153"/>
    </location>
</feature>
<evidence type="ECO:0000256" key="2">
    <source>
        <dbReference type="ARBA" id="ARBA00007935"/>
    </source>
</evidence>
<dbReference type="Proteomes" id="UP000595897">
    <property type="component" value="Chromosome"/>
</dbReference>
<dbReference type="Pfam" id="PF01032">
    <property type="entry name" value="FecCD"/>
    <property type="match status" value="1"/>
</dbReference>
<feature type="transmembrane region" description="Helical" evidence="8">
    <location>
        <begin position="105"/>
        <end position="122"/>
    </location>
</feature>
<dbReference type="RefSeq" id="WP_271714098.1">
    <property type="nucleotide sequence ID" value="NZ_AP024169.1"/>
</dbReference>
<reference evidence="9 10" key="1">
    <citation type="submission" date="2020-11" db="EMBL/GenBank/DDBJ databases">
        <title>Draft genome sequencing of a Lachnospiraceae strain isolated from anoxic soil subjected to BSD treatment.</title>
        <authorList>
            <person name="Uek A."/>
            <person name="Tonouchi A."/>
        </authorList>
    </citation>
    <scope>NUCLEOTIDE SEQUENCE [LARGE SCALE GENOMIC DNA]</scope>
    <source>
        <strain evidence="9 10">TB5</strain>
    </source>
</reference>
<feature type="transmembrane region" description="Helical" evidence="8">
    <location>
        <begin position="76"/>
        <end position="93"/>
    </location>
</feature>
<dbReference type="CDD" id="cd06550">
    <property type="entry name" value="TM_ABC_iron-siderophores_like"/>
    <property type="match status" value="1"/>
</dbReference>
<keyword evidence="4" id="KW-1003">Cell membrane</keyword>
<keyword evidence="10" id="KW-1185">Reference proteome</keyword>
<dbReference type="EMBL" id="AP024169">
    <property type="protein sequence ID" value="BCN28789.1"/>
    <property type="molecule type" value="Genomic_DNA"/>
</dbReference>
<evidence type="ECO:0000313" key="9">
    <source>
        <dbReference type="EMBL" id="BCN28789.1"/>
    </source>
</evidence>
<keyword evidence="6 8" id="KW-1133">Transmembrane helix</keyword>
<name>A0A7R7IBH6_9FIRM</name>
<evidence type="ECO:0000256" key="1">
    <source>
        <dbReference type="ARBA" id="ARBA00004651"/>
    </source>
</evidence>
<feature type="transmembrane region" description="Helical" evidence="8">
    <location>
        <begin position="165"/>
        <end position="186"/>
    </location>
</feature>
<proteinExistence type="inferred from homology"/>
<feature type="transmembrane region" description="Helical" evidence="8">
    <location>
        <begin position="295"/>
        <end position="317"/>
    </location>
</feature>
<comment type="subcellular location">
    <subcellularLocation>
        <location evidence="1">Cell membrane</location>
        <topology evidence="1">Multi-pass membrane protein</topology>
    </subcellularLocation>
</comment>
<dbReference type="InterPro" id="IPR037294">
    <property type="entry name" value="ABC_BtuC-like"/>
</dbReference>
<dbReference type="GO" id="GO:0022857">
    <property type="term" value="F:transmembrane transporter activity"/>
    <property type="evidence" value="ECO:0007669"/>
    <property type="project" value="InterPro"/>
</dbReference>
<evidence type="ECO:0000313" key="10">
    <source>
        <dbReference type="Proteomes" id="UP000595897"/>
    </source>
</evidence>
<keyword evidence="3" id="KW-0813">Transport</keyword>
<protein>
    <submittedName>
        <fullName evidence="9">Corrinoid ABC transporter permease</fullName>
    </submittedName>
</protein>
<dbReference type="KEGG" id="ahb:bsdtb5_00840"/>
<dbReference type="GO" id="GO:0005886">
    <property type="term" value="C:plasma membrane"/>
    <property type="evidence" value="ECO:0007669"/>
    <property type="project" value="UniProtKB-SubCell"/>
</dbReference>
<dbReference type="Gene3D" id="1.10.3470.10">
    <property type="entry name" value="ABC transporter involved in vitamin B12 uptake, BtuC"/>
    <property type="match status" value="1"/>
</dbReference>
<accession>A0A7R7IBH6</accession>
<evidence type="ECO:0000256" key="6">
    <source>
        <dbReference type="ARBA" id="ARBA00022989"/>
    </source>
</evidence>
<dbReference type="PANTHER" id="PTHR30472">
    <property type="entry name" value="FERRIC ENTEROBACTIN TRANSPORT SYSTEM PERMEASE PROTEIN"/>
    <property type="match status" value="1"/>
</dbReference>
<feature type="transmembrane region" description="Helical" evidence="8">
    <location>
        <begin position="254"/>
        <end position="283"/>
    </location>
</feature>